<evidence type="ECO:0000259" key="3">
    <source>
        <dbReference type="Pfam" id="PF00483"/>
    </source>
</evidence>
<evidence type="ECO:0000256" key="2">
    <source>
        <dbReference type="ARBA" id="ARBA00022695"/>
    </source>
</evidence>
<dbReference type="InterPro" id="IPR017189">
    <property type="entry name" value="CTP-phospocholine_CTT"/>
</dbReference>
<dbReference type="PANTHER" id="PTHR43584:SF5">
    <property type="entry name" value="PROTEIN LICC"/>
    <property type="match status" value="1"/>
</dbReference>
<dbReference type="GO" id="GO:0016779">
    <property type="term" value="F:nucleotidyltransferase activity"/>
    <property type="evidence" value="ECO:0007669"/>
    <property type="project" value="UniProtKB-KW"/>
</dbReference>
<reference evidence="4 5" key="1">
    <citation type="submission" date="2016-10" db="EMBL/GenBank/DDBJ databases">
        <authorList>
            <person name="de Groot N.N."/>
        </authorList>
    </citation>
    <scope>NUCLEOTIDE SEQUENCE [LARGE SCALE GENOMIC DNA]</scope>
    <source>
        <strain evidence="4 5">DSM 797</strain>
    </source>
</reference>
<dbReference type="Proteomes" id="UP000199068">
    <property type="component" value="Unassembled WGS sequence"/>
</dbReference>
<sequence>MRAILLAAGMGTRLRPLTLDTPKSLVKVNGKPMLETQIQFLKEKGIEDIIVVTGYLNEKFDYIKEKYGVELIHNDKYDVYNNIYTMYLVKDYLSDSYVIDADVYLHNNFIDENIKKSSYFSGYKEGFKNEWIIEFDENNRVENIVVGDDKGYILCGVSYWSQEDSTIIVDKLEEAINSGKFENLYWDDIVKDNIEKLNVQIRKINSDDCFEIDSLDDLEFVNNYIKTNFDKKEA</sequence>
<accession>A0A1G9QLA8</accession>
<keyword evidence="1 4" id="KW-0808">Transferase</keyword>
<dbReference type="Gene3D" id="3.90.550.10">
    <property type="entry name" value="Spore Coat Polysaccharide Biosynthesis Protein SpsA, Chain A"/>
    <property type="match status" value="1"/>
</dbReference>
<keyword evidence="2 4" id="KW-0548">Nucleotidyltransferase</keyword>
<dbReference type="Pfam" id="PF00483">
    <property type="entry name" value="NTP_transferase"/>
    <property type="match status" value="1"/>
</dbReference>
<dbReference type="InterPro" id="IPR050065">
    <property type="entry name" value="GlmU-like"/>
</dbReference>
<dbReference type="RefSeq" id="WP_092726338.1">
    <property type="nucleotide sequence ID" value="NZ_FNGW01000005.1"/>
</dbReference>
<dbReference type="InterPro" id="IPR029044">
    <property type="entry name" value="Nucleotide-diphossugar_trans"/>
</dbReference>
<proteinExistence type="predicted"/>
<dbReference type="EMBL" id="FNGW01000005">
    <property type="protein sequence ID" value="SDM11788.1"/>
    <property type="molecule type" value="Genomic_DNA"/>
</dbReference>
<name>A0A1G9QLA8_9FIRM</name>
<dbReference type="SUPFAM" id="SSF53448">
    <property type="entry name" value="Nucleotide-diphospho-sugar transferases"/>
    <property type="match status" value="1"/>
</dbReference>
<feature type="domain" description="Nucleotidyl transferase" evidence="3">
    <location>
        <begin position="3"/>
        <end position="97"/>
    </location>
</feature>
<dbReference type="InterPro" id="IPR005835">
    <property type="entry name" value="NTP_transferase_dom"/>
</dbReference>
<dbReference type="AlphaFoldDB" id="A0A1G9QLA8"/>
<keyword evidence="5" id="KW-1185">Reference proteome</keyword>
<organism evidence="4 5">
    <name type="scientific">Romboutsia lituseburensis DSM 797</name>
    <dbReference type="NCBI Taxonomy" id="1121325"/>
    <lineage>
        <taxon>Bacteria</taxon>
        <taxon>Bacillati</taxon>
        <taxon>Bacillota</taxon>
        <taxon>Clostridia</taxon>
        <taxon>Peptostreptococcales</taxon>
        <taxon>Peptostreptococcaceae</taxon>
        <taxon>Romboutsia</taxon>
    </lineage>
</organism>
<gene>
    <name evidence="4" type="ORF">SAMN04515677_105264</name>
</gene>
<dbReference type="PIRSF" id="PIRSF037382">
    <property type="entry name" value="CCT_LicC"/>
    <property type="match status" value="1"/>
</dbReference>
<dbReference type="STRING" id="1121325.SAMN04515677_105264"/>
<dbReference type="PANTHER" id="PTHR43584">
    <property type="entry name" value="NUCLEOTIDYL TRANSFERASE"/>
    <property type="match status" value="1"/>
</dbReference>
<protein>
    <submittedName>
        <fullName evidence="4">CTP:phosphocholine cytidylyltransferase</fullName>
    </submittedName>
</protein>
<evidence type="ECO:0000313" key="5">
    <source>
        <dbReference type="Proteomes" id="UP000199068"/>
    </source>
</evidence>
<evidence type="ECO:0000313" key="4">
    <source>
        <dbReference type="EMBL" id="SDM11788.1"/>
    </source>
</evidence>
<evidence type="ECO:0000256" key="1">
    <source>
        <dbReference type="ARBA" id="ARBA00022679"/>
    </source>
</evidence>
<dbReference type="CDD" id="cd02523">
    <property type="entry name" value="PC_cytidylyltransferase"/>
    <property type="match status" value="1"/>
</dbReference>